<keyword evidence="2" id="KW-1185">Reference proteome</keyword>
<proteinExistence type="predicted"/>
<dbReference type="RefSeq" id="WP_058263671.1">
    <property type="nucleotide sequence ID" value="NZ_CP051181.1"/>
</dbReference>
<dbReference type="Proteomes" id="UP000051587">
    <property type="component" value="Unassembled WGS sequence"/>
</dbReference>
<dbReference type="AlphaFoldDB" id="A0A0N7LVV7"/>
<dbReference type="EMBL" id="CYSA01000026">
    <property type="protein sequence ID" value="CUH67370.1"/>
    <property type="molecule type" value="Genomic_DNA"/>
</dbReference>
<dbReference type="Gene3D" id="3.40.50.300">
    <property type="entry name" value="P-loop containing nucleotide triphosphate hydrolases"/>
    <property type="match status" value="1"/>
</dbReference>
<evidence type="ECO:0008006" key="3">
    <source>
        <dbReference type="Google" id="ProtNLM"/>
    </source>
</evidence>
<dbReference type="OrthoDB" id="7630980at2"/>
<reference evidence="1 2" key="1">
    <citation type="submission" date="2015-09" db="EMBL/GenBank/DDBJ databases">
        <authorList>
            <consortium name="Swine Surveillance"/>
        </authorList>
    </citation>
    <scope>NUCLEOTIDE SEQUENCE [LARGE SCALE GENOMIC DNA]</scope>
    <source>
        <strain evidence="1 2">CECT 4357</strain>
    </source>
</reference>
<sequence>MSADFATCYPLKRGRAHEVCGPGATYFAATCCNFSDKPVLWVCPSWQQEMLNPEGFAAYCDPARLLLARAASQIDLLAVSEEALRSGTVGLVVTEIFEPLSLTHGRRLQLAAEAGRTTGLILMPEGMGSNATETRWRCTPLAAGGDSTLQCWELIKNKSGTFTDWVTRWDAAARRIIVVSKTGERPRVARTAG</sequence>
<dbReference type="STRING" id="53501.SAMN04488043_101291"/>
<dbReference type="InterPro" id="IPR027417">
    <property type="entry name" value="P-loop_NTPase"/>
</dbReference>
<dbReference type="SUPFAM" id="SSF52540">
    <property type="entry name" value="P-loop containing nucleoside triphosphate hydrolases"/>
    <property type="match status" value="1"/>
</dbReference>
<gene>
    <name evidence="1" type="ORF">TG4357_02968</name>
</gene>
<accession>A0A0N7LVV7</accession>
<evidence type="ECO:0000313" key="1">
    <source>
        <dbReference type="EMBL" id="CUH67370.1"/>
    </source>
</evidence>
<evidence type="ECO:0000313" key="2">
    <source>
        <dbReference type="Proteomes" id="UP000051587"/>
    </source>
</evidence>
<protein>
    <recommendedName>
        <fullName evidence="3">Protein ImuA</fullName>
    </recommendedName>
</protein>
<organism evidence="1 2">
    <name type="scientific">Thalassovita gelatinovora</name>
    <name type="common">Thalassobius gelatinovorus</name>
    <dbReference type="NCBI Taxonomy" id="53501"/>
    <lineage>
        <taxon>Bacteria</taxon>
        <taxon>Pseudomonadati</taxon>
        <taxon>Pseudomonadota</taxon>
        <taxon>Alphaproteobacteria</taxon>
        <taxon>Rhodobacterales</taxon>
        <taxon>Roseobacteraceae</taxon>
        <taxon>Thalassovita</taxon>
    </lineage>
</organism>
<name>A0A0N7LVV7_THAGE</name>